<dbReference type="CDD" id="cd03809">
    <property type="entry name" value="GT4_MtfB-like"/>
    <property type="match status" value="1"/>
</dbReference>
<keyword evidence="4" id="KW-1185">Reference proteome</keyword>
<gene>
    <name evidence="3" type="ORF">GXW74_01060</name>
</gene>
<dbReference type="RefSeq" id="WP_211844412.1">
    <property type="nucleotide sequence ID" value="NZ_JAAEDL010000001.1"/>
</dbReference>
<dbReference type="GO" id="GO:0009103">
    <property type="term" value="P:lipopolysaccharide biosynthetic process"/>
    <property type="evidence" value="ECO:0007669"/>
    <property type="project" value="TreeGrafter"/>
</dbReference>
<dbReference type="PANTHER" id="PTHR46401:SF2">
    <property type="entry name" value="GLYCOSYLTRANSFERASE WBBK-RELATED"/>
    <property type="match status" value="1"/>
</dbReference>
<reference evidence="3" key="2">
    <citation type="journal article" date="2021" name="Syst. Appl. Microbiol.">
        <title>Roseomonas hellenica sp. nov., isolated from roots of wild-growing Alkanna tinctoria.</title>
        <authorList>
            <person name="Rat A."/>
            <person name="Naranjo H.D."/>
            <person name="Lebbe L."/>
            <person name="Cnockaert M."/>
            <person name="Krigas N."/>
            <person name="Grigoriadou K."/>
            <person name="Maloupa E."/>
            <person name="Willems A."/>
        </authorList>
    </citation>
    <scope>NUCLEOTIDE SEQUENCE</scope>
    <source>
        <strain evidence="3">LMG 31228</strain>
    </source>
</reference>
<dbReference type="InterPro" id="IPR001296">
    <property type="entry name" value="Glyco_trans_1"/>
</dbReference>
<keyword evidence="1" id="KW-0808">Transferase</keyword>
<evidence type="ECO:0000256" key="1">
    <source>
        <dbReference type="ARBA" id="ARBA00022679"/>
    </source>
</evidence>
<evidence type="ECO:0000313" key="3">
    <source>
        <dbReference type="EMBL" id="MBR0679062.1"/>
    </source>
</evidence>
<reference evidence="3" key="1">
    <citation type="submission" date="2020-01" db="EMBL/GenBank/DDBJ databases">
        <authorList>
            <person name="Rat A."/>
        </authorList>
    </citation>
    <scope>NUCLEOTIDE SEQUENCE</scope>
    <source>
        <strain evidence="3">LMG 31228</strain>
    </source>
</reference>
<dbReference type="AlphaFoldDB" id="A0A9X9X5S6"/>
<accession>A0A9X9X5S6</accession>
<organism evidence="3 4">
    <name type="scientific">Neoroseomonas eburnea</name>
    <dbReference type="NCBI Taxonomy" id="1346889"/>
    <lineage>
        <taxon>Bacteria</taxon>
        <taxon>Pseudomonadati</taxon>
        <taxon>Pseudomonadota</taxon>
        <taxon>Alphaproteobacteria</taxon>
        <taxon>Acetobacterales</taxon>
        <taxon>Acetobacteraceae</taxon>
        <taxon>Neoroseomonas</taxon>
    </lineage>
</organism>
<name>A0A9X9X5S6_9PROT</name>
<comment type="caution">
    <text evidence="3">The sequence shown here is derived from an EMBL/GenBank/DDBJ whole genome shotgun (WGS) entry which is preliminary data.</text>
</comment>
<dbReference type="SUPFAM" id="SSF53756">
    <property type="entry name" value="UDP-Glycosyltransferase/glycogen phosphorylase"/>
    <property type="match status" value="1"/>
</dbReference>
<feature type="domain" description="Glycosyl transferase family 1" evidence="2">
    <location>
        <begin position="195"/>
        <end position="342"/>
    </location>
</feature>
<dbReference type="PANTHER" id="PTHR46401">
    <property type="entry name" value="GLYCOSYLTRANSFERASE WBBK-RELATED"/>
    <property type="match status" value="1"/>
</dbReference>
<evidence type="ECO:0000313" key="4">
    <source>
        <dbReference type="Proteomes" id="UP001138709"/>
    </source>
</evidence>
<sequence>MNHIATGSCPETALRSPLVADMSLALINRTGAYHVCREIADGCADLISARRFWRLRRQLAPERNFRRVLARLMLFEIGHPSLGSWLPARRRPDEAVLYMDPLYVMSEVPRASDIVLCHDMGPVTHPELFGAPTEESYRKAFELIRLGRPGMVFVSEASKDAFTTLYGTDYPFLEVIPLFVRTLDRSDEGRPPQGVTKPFLLTVGALDRRKNHVRSLRAFTAAGLAREGYSYVFCGPRGNAAEEVLAEARETPGTIRLGYVDDAELHWLYRNAAGFVLPSLLEGFGMPALEAAQHGLLSVVGTGAAQREAVGEGAIFVDASSVDGIAEGLRQLTHMDAAERERRVALARDHARALTRERFITSWRSLLGATPAHSQG</sequence>
<protein>
    <submittedName>
        <fullName evidence="3">Glycosyltransferase family 4 protein</fullName>
    </submittedName>
</protein>
<proteinExistence type="predicted"/>
<evidence type="ECO:0000259" key="2">
    <source>
        <dbReference type="Pfam" id="PF00534"/>
    </source>
</evidence>
<dbReference type="GO" id="GO:0016757">
    <property type="term" value="F:glycosyltransferase activity"/>
    <property type="evidence" value="ECO:0007669"/>
    <property type="project" value="InterPro"/>
</dbReference>
<dbReference type="Pfam" id="PF00534">
    <property type="entry name" value="Glycos_transf_1"/>
    <property type="match status" value="1"/>
</dbReference>
<dbReference type="Gene3D" id="3.40.50.2000">
    <property type="entry name" value="Glycogen Phosphorylase B"/>
    <property type="match status" value="1"/>
</dbReference>
<dbReference type="Proteomes" id="UP001138709">
    <property type="component" value="Unassembled WGS sequence"/>
</dbReference>
<dbReference type="EMBL" id="JAAEDL010000001">
    <property type="protein sequence ID" value="MBR0679062.1"/>
    <property type="molecule type" value="Genomic_DNA"/>
</dbReference>